<gene>
    <name evidence="4" type="ORF">EVG20_g7904</name>
</gene>
<dbReference type="CDD" id="cd00067">
    <property type="entry name" value="GAL4"/>
    <property type="match status" value="2"/>
</dbReference>
<dbReference type="Proteomes" id="UP000298327">
    <property type="component" value="Unassembled WGS sequence"/>
</dbReference>
<dbReference type="Pfam" id="PF00172">
    <property type="entry name" value="Zn_clus"/>
    <property type="match status" value="2"/>
</dbReference>
<dbReference type="OrthoDB" id="39175at2759"/>
<dbReference type="SUPFAM" id="SSF57701">
    <property type="entry name" value="Zn2/Cys6 DNA-binding domain"/>
    <property type="match status" value="2"/>
</dbReference>
<dbReference type="PROSITE" id="PS50048">
    <property type="entry name" value="ZN2_CY6_FUNGAL_2"/>
    <property type="match status" value="2"/>
</dbReference>
<comment type="caution">
    <text evidence="4">The sequence shown here is derived from an EMBL/GenBank/DDBJ whole genome shotgun (WGS) entry which is preliminary data.</text>
</comment>
<keyword evidence="2" id="KW-1133">Transmembrane helix</keyword>
<feature type="transmembrane region" description="Helical" evidence="2">
    <location>
        <begin position="87"/>
        <end position="104"/>
    </location>
</feature>
<protein>
    <recommendedName>
        <fullName evidence="3">Zn(2)-C6 fungal-type domain-containing protein</fullName>
    </recommendedName>
</protein>
<evidence type="ECO:0000256" key="1">
    <source>
        <dbReference type="SAM" id="MobiDB-lite"/>
    </source>
</evidence>
<feature type="transmembrane region" description="Helical" evidence="2">
    <location>
        <begin position="12"/>
        <end position="32"/>
    </location>
</feature>
<dbReference type="SMART" id="SM00066">
    <property type="entry name" value="GAL4"/>
    <property type="match status" value="2"/>
</dbReference>
<reference evidence="4 5" key="1">
    <citation type="submission" date="2019-02" db="EMBL/GenBank/DDBJ databases">
        <title>Genome sequencing of the rare red list fungi Dentipellis fragilis.</title>
        <authorList>
            <person name="Buettner E."/>
            <person name="Kellner H."/>
        </authorList>
    </citation>
    <scope>NUCLEOTIDE SEQUENCE [LARGE SCALE GENOMIC DNA]</scope>
    <source>
        <strain evidence="4 5">DSM 105465</strain>
    </source>
</reference>
<feature type="domain" description="Zn(2)-C6 fungal-type" evidence="3">
    <location>
        <begin position="265"/>
        <end position="295"/>
    </location>
</feature>
<feature type="domain" description="Zn(2)-C6 fungal-type" evidence="3">
    <location>
        <begin position="308"/>
        <end position="339"/>
    </location>
</feature>
<dbReference type="InterPro" id="IPR036864">
    <property type="entry name" value="Zn2-C6_fun-type_DNA-bd_sf"/>
</dbReference>
<dbReference type="InterPro" id="IPR001138">
    <property type="entry name" value="Zn2Cys6_DnaBD"/>
</dbReference>
<accession>A0A4Y9YE12</accession>
<keyword evidence="2" id="KW-0472">Membrane</keyword>
<name>A0A4Y9YE12_9AGAM</name>
<feature type="compositionally biased region" description="Low complexity" evidence="1">
    <location>
        <begin position="597"/>
        <end position="612"/>
    </location>
</feature>
<evidence type="ECO:0000256" key="2">
    <source>
        <dbReference type="SAM" id="Phobius"/>
    </source>
</evidence>
<keyword evidence="5" id="KW-1185">Reference proteome</keyword>
<feature type="transmembrane region" description="Helical" evidence="2">
    <location>
        <begin position="44"/>
        <end position="66"/>
    </location>
</feature>
<dbReference type="GO" id="GO:0008270">
    <property type="term" value="F:zinc ion binding"/>
    <property type="evidence" value="ECO:0007669"/>
    <property type="project" value="InterPro"/>
</dbReference>
<feature type="region of interest" description="Disordered" evidence="1">
    <location>
        <begin position="597"/>
        <end position="620"/>
    </location>
</feature>
<evidence type="ECO:0000313" key="5">
    <source>
        <dbReference type="Proteomes" id="UP000298327"/>
    </source>
</evidence>
<keyword evidence="2" id="KW-0812">Transmembrane</keyword>
<organism evidence="4 5">
    <name type="scientific">Dentipellis fragilis</name>
    <dbReference type="NCBI Taxonomy" id="205917"/>
    <lineage>
        <taxon>Eukaryota</taxon>
        <taxon>Fungi</taxon>
        <taxon>Dikarya</taxon>
        <taxon>Basidiomycota</taxon>
        <taxon>Agaricomycotina</taxon>
        <taxon>Agaricomycetes</taxon>
        <taxon>Russulales</taxon>
        <taxon>Hericiaceae</taxon>
        <taxon>Dentipellis</taxon>
    </lineage>
</organism>
<sequence>MTLVHLTGLRPFLYVTYGDVVTTMFPLCQAIYAVMSTFASVSDGLLACFLGISAFVISPWLVVTKARLIIRGVDPYGLAYARAERDMFHVILNEAVIVMLIPAFQAPKTSEDLSFALGAHDIPKIGPLIVARFPNKLHGRKGWTTYKESLSRWGNGRENCQGNGEPNISGTAGYSARRTYFVNGFLTRFAYLGNAFRSLSAQIDLCLTPVYHLLLPSIPTMTESPVGTASLPDVPDDSQLTIRIPNPKVFMARQSQWKGRRGKPRCDHCRLNNLKCDRVLPTCNHCSWANRECKYTPLPTPAHRGIPRCDRCRFHNLKCDRNLPVCNHCQEDKESECNYTPKKRHKVPTDHTPIIKDPQITPYAAKTASFLISDMPPEEKYTTGAWIAEHPESPTKGRLPNGMYDIDTSGSEDDSGDEEKMARRAARSKYESSWMGDMPGGSSSRSRSSGPLTSRHGMPLLTTRRLEPWYHPAFAPLPRAILMGMRTVNPVDMPSRQAFDEALYQFLSNLPPELKEVAAFTPDAYAEIAQAIAKGDTGPLSERLQRWTSYHHVHPGSRKYHLLLLPREAFFAVSKEKEEKLRIEYIAEVDGDVLASKPSSSATSAHTSGSHPPANPHESTNAFLRIPVSTQIYDVLAYAHKNHHSAAVTLSEIRKVGIANVTWPMVEIFYRLCPTCSSRGRPAAS</sequence>
<proteinExistence type="predicted"/>
<evidence type="ECO:0000313" key="4">
    <source>
        <dbReference type="EMBL" id="TFY59119.1"/>
    </source>
</evidence>
<evidence type="ECO:0000259" key="3">
    <source>
        <dbReference type="PROSITE" id="PS50048"/>
    </source>
</evidence>
<dbReference type="AlphaFoldDB" id="A0A4Y9YE12"/>
<feature type="compositionally biased region" description="Low complexity" evidence="1">
    <location>
        <begin position="440"/>
        <end position="450"/>
    </location>
</feature>
<feature type="region of interest" description="Disordered" evidence="1">
    <location>
        <begin position="384"/>
        <end position="458"/>
    </location>
</feature>
<dbReference type="Gene3D" id="4.10.240.10">
    <property type="entry name" value="Zn(2)-C6 fungal-type DNA-binding domain"/>
    <property type="match status" value="2"/>
</dbReference>
<dbReference type="EMBL" id="SEOQ01000638">
    <property type="protein sequence ID" value="TFY59119.1"/>
    <property type="molecule type" value="Genomic_DNA"/>
</dbReference>
<dbReference type="GO" id="GO:0000981">
    <property type="term" value="F:DNA-binding transcription factor activity, RNA polymerase II-specific"/>
    <property type="evidence" value="ECO:0007669"/>
    <property type="project" value="InterPro"/>
</dbReference>